<gene>
    <name evidence="1" type="ORF">RCF65_03300</name>
</gene>
<sequence length="55" mass="6748">MIDKQYIIRHLHCSEVYANKLIESAQGNEEYLYDLFIQKYSERKRRMAMTLYEVD</sequence>
<evidence type="ECO:0000313" key="1">
    <source>
        <dbReference type="EMBL" id="MDQ7175008.1"/>
    </source>
</evidence>
<reference evidence="1 2" key="1">
    <citation type="submission" date="2023-08" db="EMBL/GenBank/DDBJ databases">
        <title>Whole genome sequencing of Staphylococcus chromogenes NNSch 2386.</title>
        <authorList>
            <person name="Kropotov V.S."/>
            <person name="Boriskina E.V."/>
            <person name="Gordinskaya N.A."/>
            <person name="Shkurkina I.S."/>
            <person name="Kryazhev D.V."/>
            <person name="Alekseeva A.E."/>
            <person name="Makhova M.A."/>
        </authorList>
    </citation>
    <scope>NUCLEOTIDE SEQUENCE [LARGE SCALE GENOMIC DNA]</scope>
    <source>
        <strain evidence="1 2">NNSch 2386</strain>
    </source>
</reference>
<evidence type="ECO:0000313" key="2">
    <source>
        <dbReference type="Proteomes" id="UP001240157"/>
    </source>
</evidence>
<organism evidence="1 2">
    <name type="scientific">Staphylococcus chromogenes</name>
    <name type="common">Staphylococcus hyicus subsp. chromogenes</name>
    <dbReference type="NCBI Taxonomy" id="46126"/>
    <lineage>
        <taxon>Bacteria</taxon>
        <taxon>Bacillati</taxon>
        <taxon>Bacillota</taxon>
        <taxon>Bacilli</taxon>
        <taxon>Bacillales</taxon>
        <taxon>Staphylococcaceae</taxon>
        <taxon>Staphylococcus</taxon>
    </lineage>
</organism>
<name>A0ABD5AUP8_STACR</name>
<accession>A0ABD5AUP8</accession>
<proteinExistence type="predicted"/>
<comment type="caution">
    <text evidence="1">The sequence shown here is derived from an EMBL/GenBank/DDBJ whole genome shotgun (WGS) entry which is preliminary data.</text>
</comment>
<evidence type="ECO:0008006" key="3">
    <source>
        <dbReference type="Google" id="ProtNLM"/>
    </source>
</evidence>
<dbReference type="EMBL" id="JAVGJF010000011">
    <property type="protein sequence ID" value="MDQ7175008.1"/>
    <property type="molecule type" value="Genomic_DNA"/>
</dbReference>
<dbReference type="Proteomes" id="UP001240157">
    <property type="component" value="Unassembled WGS sequence"/>
</dbReference>
<dbReference type="AlphaFoldDB" id="A0ABD5AUP8"/>
<protein>
    <recommendedName>
        <fullName evidence="3">Phage protein</fullName>
    </recommendedName>
</protein>